<dbReference type="EMBL" id="CP040396">
    <property type="protein sequence ID" value="QCT00940.1"/>
    <property type="molecule type" value="Genomic_DNA"/>
</dbReference>
<name>A0A4P8XHM5_9BACL</name>
<proteinExistence type="predicted"/>
<dbReference type="InterPro" id="IPR017850">
    <property type="entry name" value="Alkaline_phosphatase_core_sf"/>
</dbReference>
<accession>A0A4P8XHM5</accession>
<dbReference type="Gene3D" id="3.40.720.10">
    <property type="entry name" value="Alkaline Phosphatase, subunit A"/>
    <property type="match status" value="1"/>
</dbReference>
<sequence length="526" mass="60066">MTSNARPHVFFLMCDELRADSLGFMGNSVVQTPHLDELSRDSVIFENAYTNCPMCVPARASMMTGRNPLSNGVLDNAMRMVEDEKPLPDLLRKSGYTTTMFGKLHVHRTPEECGFDEFKFGYPDPNTSFLGIQDPEVRKKATFKKNEGDIPLVIHGESPTHPDQTSCSRLTEDYIQRMERIAADEKPIFHYLSLMDPHTPYMPTKPYSEMYNPDELPLPQNAGRTLADKPITQRYFHKVRGFDKLNEEDYRKSLASYYGLVTHVDDRIGKVIARLKELGLYEDSLIIFTSDHGSMMGEHGFIEKWGHMYEPVVRIPLLVKLPGNLNSGSRLDTFAEIIDLLPTVLDAAGVDIPEEVQGMSLLPVCRGERKVHRTEAHSQYFCGSIHVEPALMIRNHDFKLTVYPEQESIHEKLYGDHYLKYSAFFDQPLVEGELYDLHNDPYEERNLFDDPAYAQQQAQLLSKLTEWKAGLGPLADYRGLKQANMKTLYKFILDQANNWTKVSDALKADQGLTQCARQKREISVEL</sequence>
<dbReference type="Pfam" id="PF00884">
    <property type="entry name" value="Sulfatase"/>
    <property type="match status" value="1"/>
</dbReference>
<keyword evidence="2" id="KW-0378">Hydrolase</keyword>
<evidence type="ECO:0000259" key="3">
    <source>
        <dbReference type="Pfam" id="PF00884"/>
    </source>
</evidence>
<dbReference type="PANTHER" id="PTHR45953">
    <property type="entry name" value="IDURONATE 2-SULFATASE"/>
    <property type="match status" value="1"/>
</dbReference>
<gene>
    <name evidence="4" type="ORF">E6C60_0214</name>
</gene>
<keyword evidence="5" id="KW-1185">Reference proteome</keyword>
<evidence type="ECO:0000256" key="1">
    <source>
        <dbReference type="ARBA" id="ARBA00022723"/>
    </source>
</evidence>
<evidence type="ECO:0000313" key="5">
    <source>
        <dbReference type="Proteomes" id="UP000300879"/>
    </source>
</evidence>
<protein>
    <submittedName>
        <fullName evidence="4">Sulfatase</fullName>
    </submittedName>
</protein>
<dbReference type="AlphaFoldDB" id="A0A4P8XHM5"/>
<dbReference type="KEGG" id="palo:E6C60_0214"/>
<dbReference type="GO" id="GO:0046872">
    <property type="term" value="F:metal ion binding"/>
    <property type="evidence" value="ECO:0007669"/>
    <property type="project" value="UniProtKB-KW"/>
</dbReference>
<dbReference type="InterPro" id="IPR000917">
    <property type="entry name" value="Sulfatase_N"/>
</dbReference>
<keyword evidence="1" id="KW-0479">Metal-binding</keyword>
<dbReference type="SUPFAM" id="SSF53649">
    <property type="entry name" value="Alkaline phosphatase-like"/>
    <property type="match status" value="1"/>
</dbReference>
<feature type="domain" description="Sulfatase N-terminal" evidence="3">
    <location>
        <begin position="7"/>
        <end position="350"/>
    </location>
</feature>
<evidence type="ECO:0000256" key="2">
    <source>
        <dbReference type="ARBA" id="ARBA00022801"/>
    </source>
</evidence>
<organism evidence="4 5">
    <name type="scientific">Paenibacillus algicola</name>
    <dbReference type="NCBI Taxonomy" id="2565926"/>
    <lineage>
        <taxon>Bacteria</taxon>
        <taxon>Bacillati</taxon>
        <taxon>Bacillota</taxon>
        <taxon>Bacilli</taxon>
        <taxon>Bacillales</taxon>
        <taxon>Paenibacillaceae</taxon>
        <taxon>Paenibacillus</taxon>
    </lineage>
</organism>
<dbReference type="PANTHER" id="PTHR45953:SF1">
    <property type="entry name" value="IDURONATE 2-SULFATASE"/>
    <property type="match status" value="1"/>
</dbReference>
<dbReference type="GO" id="GO:0008484">
    <property type="term" value="F:sulfuric ester hydrolase activity"/>
    <property type="evidence" value="ECO:0007669"/>
    <property type="project" value="TreeGrafter"/>
</dbReference>
<reference evidence="4 5" key="1">
    <citation type="submission" date="2019-05" db="EMBL/GenBank/DDBJ databases">
        <authorList>
            <person name="Chen C."/>
        </authorList>
    </citation>
    <scope>NUCLEOTIDE SEQUENCE [LARGE SCALE GENOMIC DNA]</scope>
    <source>
        <strain evidence="4 5">HB172198</strain>
    </source>
</reference>
<dbReference type="Proteomes" id="UP000300879">
    <property type="component" value="Chromosome"/>
</dbReference>
<evidence type="ECO:0000313" key="4">
    <source>
        <dbReference type="EMBL" id="QCT00940.1"/>
    </source>
</evidence>
<dbReference type="GO" id="GO:0005737">
    <property type="term" value="C:cytoplasm"/>
    <property type="evidence" value="ECO:0007669"/>
    <property type="project" value="TreeGrafter"/>
</dbReference>